<keyword evidence="4" id="KW-0732">Signal</keyword>
<evidence type="ECO:0000313" key="6">
    <source>
        <dbReference type="EMBL" id="KYG73127.1"/>
    </source>
</evidence>
<keyword evidence="7" id="KW-1185">Reference proteome</keyword>
<dbReference type="Pfam" id="PF08534">
    <property type="entry name" value="Redoxin"/>
    <property type="match status" value="1"/>
</dbReference>
<dbReference type="SUPFAM" id="SSF52833">
    <property type="entry name" value="Thioredoxin-like"/>
    <property type="match status" value="1"/>
</dbReference>
<evidence type="ECO:0000313" key="7">
    <source>
        <dbReference type="Proteomes" id="UP000075615"/>
    </source>
</evidence>
<accession>A0A150X345</accession>
<dbReference type="Gene3D" id="3.40.30.10">
    <property type="entry name" value="Glutaredoxin"/>
    <property type="match status" value="1"/>
</dbReference>
<comment type="caution">
    <text evidence="6">The sequence shown here is derived from an EMBL/GenBank/DDBJ whole genome shotgun (WGS) entry which is preliminary data.</text>
</comment>
<dbReference type="GO" id="GO:0030313">
    <property type="term" value="C:cell envelope"/>
    <property type="evidence" value="ECO:0007669"/>
    <property type="project" value="UniProtKB-SubCell"/>
</dbReference>
<protein>
    <recommendedName>
        <fullName evidence="5">Thioredoxin domain-containing protein</fullName>
    </recommendedName>
</protein>
<dbReference type="PROSITE" id="PS00194">
    <property type="entry name" value="THIOREDOXIN_1"/>
    <property type="match status" value="1"/>
</dbReference>
<dbReference type="PROSITE" id="PS51352">
    <property type="entry name" value="THIOREDOXIN_2"/>
    <property type="match status" value="1"/>
</dbReference>
<feature type="signal peptide" evidence="4">
    <location>
        <begin position="1"/>
        <end position="20"/>
    </location>
</feature>
<dbReference type="EMBL" id="LRDB01000050">
    <property type="protein sequence ID" value="KYG73127.1"/>
    <property type="molecule type" value="Genomic_DNA"/>
</dbReference>
<dbReference type="PANTHER" id="PTHR42852:SF13">
    <property type="entry name" value="PROTEIN DIPZ"/>
    <property type="match status" value="1"/>
</dbReference>
<keyword evidence="3" id="KW-0676">Redox-active center</keyword>
<evidence type="ECO:0000256" key="3">
    <source>
        <dbReference type="ARBA" id="ARBA00023284"/>
    </source>
</evidence>
<dbReference type="OrthoDB" id="6399635at2"/>
<reference evidence="6 7" key="1">
    <citation type="submission" date="2016-01" db="EMBL/GenBank/DDBJ databases">
        <title>Genome sequencing of Roseivirga echinicomitans KMM 6058.</title>
        <authorList>
            <person name="Selvaratnam C."/>
            <person name="Thevarajoo S."/>
            <person name="Goh K.M."/>
            <person name="Ee R."/>
            <person name="Chan K.-G."/>
            <person name="Chong C.S."/>
        </authorList>
    </citation>
    <scope>NUCLEOTIDE SEQUENCE [LARGE SCALE GENOMIC DNA]</scope>
    <source>
        <strain evidence="6 7">KMM 6058</strain>
    </source>
</reference>
<dbReference type="InterPro" id="IPR036249">
    <property type="entry name" value="Thioredoxin-like_sf"/>
</dbReference>
<sequence length="388" mass="43612">MKNLLQKTTFLLLLTTVLFACQPEVKVAPDSFTVTGTIKGLDTKYMSRSYKDAEGNRVSDSIFVKNGKFTYTAKISEPEFMVFWPNVESTIKRTENGYYPAKSSQFAFLASPGDYIEFKGVVTDFIDAYPTGTQANDDLASINSKIFPLLNQAVNMQLEQNKLEDTDPRFDVLTDSMNLLNGKVDEMKKEFVASNPKSKAAAWYLSDMMVRSQVSQDEAIKTFKSFDKSLAGYTYYEAVAQRVEGIESTMEGKIIPNFTSNATPNGETFELYSLKGKYVLVDFWGVWCGPCVAEMPTVKEYQEKYKDQLTILGINSGDSMEKMMAFLDENGYDWQQVLAQNETEDLVLKLNVAGFPTKFILDPEGKIINRFVGSTEAAFGVLDELLKQ</sequence>
<dbReference type="RefSeq" id="WP_068418229.1">
    <property type="nucleotide sequence ID" value="NZ_LRDB01000050.1"/>
</dbReference>
<dbReference type="PROSITE" id="PS51257">
    <property type="entry name" value="PROKAR_LIPOPROTEIN"/>
    <property type="match status" value="1"/>
</dbReference>
<comment type="subcellular location">
    <subcellularLocation>
        <location evidence="1">Cell envelope</location>
    </subcellularLocation>
</comment>
<dbReference type="PANTHER" id="PTHR42852">
    <property type="entry name" value="THIOL:DISULFIDE INTERCHANGE PROTEIN DSBE"/>
    <property type="match status" value="1"/>
</dbReference>
<dbReference type="InterPro" id="IPR017937">
    <property type="entry name" value="Thioredoxin_CS"/>
</dbReference>
<evidence type="ECO:0000256" key="2">
    <source>
        <dbReference type="ARBA" id="ARBA00022748"/>
    </source>
</evidence>
<feature type="domain" description="Thioredoxin" evidence="5">
    <location>
        <begin position="249"/>
        <end position="388"/>
    </location>
</feature>
<dbReference type="AlphaFoldDB" id="A0A150X345"/>
<organism evidence="6 7">
    <name type="scientific">Roseivirga echinicomitans</name>
    <dbReference type="NCBI Taxonomy" id="296218"/>
    <lineage>
        <taxon>Bacteria</taxon>
        <taxon>Pseudomonadati</taxon>
        <taxon>Bacteroidota</taxon>
        <taxon>Cytophagia</taxon>
        <taxon>Cytophagales</taxon>
        <taxon>Roseivirgaceae</taxon>
        <taxon>Roseivirga</taxon>
    </lineage>
</organism>
<feature type="chain" id="PRO_5007574212" description="Thioredoxin domain-containing protein" evidence="4">
    <location>
        <begin position="21"/>
        <end position="388"/>
    </location>
</feature>
<evidence type="ECO:0000256" key="1">
    <source>
        <dbReference type="ARBA" id="ARBA00004196"/>
    </source>
</evidence>
<proteinExistence type="predicted"/>
<dbReference type="InterPro" id="IPR050553">
    <property type="entry name" value="Thioredoxin_ResA/DsbE_sf"/>
</dbReference>
<evidence type="ECO:0000259" key="5">
    <source>
        <dbReference type="PROSITE" id="PS51352"/>
    </source>
</evidence>
<evidence type="ECO:0000256" key="4">
    <source>
        <dbReference type="SAM" id="SignalP"/>
    </source>
</evidence>
<dbReference type="GO" id="GO:0016491">
    <property type="term" value="F:oxidoreductase activity"/>
    <property type="evidence" value="ECO:0007669"/>
    <property type="project" value="InterPro"/>
</dbReference>
<dbReference type="Proteomes" id="UP000075615">
    <property type="component" value="Unassembled WGS sequence"/>
</dbReference>
<gene>
    <name evidence="6" type="ORF">AWN68_10595</name>
</gene>
<dbReference type="InterPro" id="IPR013740">
    <property type="entry name" value="Redoxin"/>
</dbReference>
<dbReference type="Pfam" id="PF14289">
    <property type="entry name" value="DUF4369"/>
    <property type="match status" value="1"/>
</dbReference>
<dbReference type="STRING" id="296218.AWN68_10595"/>
<dbReference type="CDD" id="cd02966">
    <property type="entry name" value="TlpA_like_family"/>
    <property type="match status" value="1"/>
</dbReference>
<dbReference type="GO" id="GO:0017004">
    <property type="term" value="P:cytochrome complex assembly"/>
    <property type="evidence" value="ECO:0007669"/>
    <property type="project" value="UniProtKB-KW"/>
</dbReference>
<name>A0A150X345_9BACT</name>
<keyword evidence="2" id="KW-0201">Cytochrome c-type biogenesis</keyword>
<dbReference type="InterPro" id="IPR013766">
    <property type="entry name" value="Thioredoxin_domain"/>
</dbReference>
<dbReference type="InterPro" id="IPR025380">
    <property type="entry name" value="DUF4369"/>
</dbReference>